<proteinExistence type="predicted"/>
<accession>A0ABP0VLU8</accession>
<evidence type="ECO:0000259" key="2">
    <source>
        <dbReference type="PROSITE" id="PS50846"/>
    </source>
</evidence>
<dbReference type="PANTHER" id="PTHR22814:SF336">
    <property type="entry name" value="HEAVY METAL-ASSOCIATED ISOPRENYLATED PLANT PROTEIN 23"/>
    <property type="match status" value="1"/>
</dbReference>
<sequence length="176" mass="19994">MTMSAHLFHGDSSEAMLRNMSNSSGAVTGYNVYNHLQSRDVAVELRVPMCCSKCEDKVREALIEMSGVDEVQTDQYNQKVTVVGMVEPEDVLKRVKRIKKRSELWTHEYSYSNIWSSRNQALTSPHTSSSIPIYGAPYIKSTFDQISYSQSAYGPSYIETTYDHATPSYNQVYDSY</sequence>
<gene>
    <name evidence="3" type="ORF">CSSPJE1EN1_LOCUS660</name>
</gene>
<protein>
    <recommendedName>
        <fullName evidence="2">HMA domain-containing protein</fullName>
    </recommendedName>
</protein>
<dbReference type="PROSITE" id="PS50846">
    <property type="entry name" value="HMA_2"/>
    <property type="match status" value="1"/>
</dbReference>
<evidence type="ECO:0000313" key="4">
    <source>
        <dbReference type="Proteomes" id="UP001497444"/>
    </source>
</evidence>
<keyword evidence="4" id="KW-1185">Reference proteome</keyword>
<evidence type="ECO:0000313" key="3">
    <source>
        <dbReference type="EMBL" id="CAK9255182.1"/>
    </source>
</evidence>
<dbReference type="InterPro" id="IPR006121">
    <property type="entry name" value="HMA_dom"/>
</dbReference>
<name>A0ABP0VLU8_9BRYO</name>
<evidence type="ECO:0000256" key="1">
    <source>
        <dbReference type="ARBA" id="ARBA00022723"/>
    </source>
</evidence>
<organism evidence="3 4">
    <name type="scientific">Sphagnum jensenii</name>
    <dbReference type="NCBI Taxonomy" id="128206"/>
    <lineage>
        <taxon>Eukaryota</taxon>
        <taxon>Viridiplantae</taxon>
        <taxon>Streptophyta</taxon>
        <taxon>Embryophyta</taxon>
        <taxon>Bryophyta</taxon>
        <taxon>Sphagnophytina</taxon>
        <taxon>Sphagnopsida</taxon>
        <taxon>Sphagnales</taxon>
        <taxon>Sphagnaceae</taxon>
        <taxon>Sphagnum</taxon>
    </lineage>
</organism>
<dbReference type="EMBL" id="OZ020096">
    <property type="protein sequence ID" value="CAK9255182.1"/>
    <property type="molecule type" value="Genomic_DNA"/>
</dbReference>
<dbReference type="PANTHER" id="PTHR22814">
    <property type="entry name" value="COPPER TRANSPORT PROTEIN ATOX1-RELATED"/>
    <property type="match status" value="1"/>
</dbReference>
<feature type="domain" description="HMA" evidence="2">
    <location>
        <begin position="40"/>
        <end position="103"/>
    </location>
</feature>
<dbReference type="CDD" id="cd00371">
    <property type="entry name" value="HMA"/>
    <property type="match status" value="1"/>
</dbReference>
<dbReference type="Gene3D" id="3.30.70.100">
    <property type="match status" value="1"/>
</dbReference>
<dbReference type="Proteomes" id="UP001497444">
    <property type="component" value="Chromosome 1"/>
</dbReference>
<dbReference type="SUPFAM" id="SSF55008">
    <property type="entry name" value="HMA, heavy metal-associated domain"/>
    <property type="match status" value="1"/>
</dbReference>
<dbReference type="Pfam" id="PF00403">
    <property type="entry name" value="HMA"/>
    <property type="match status" value="1"/>
</dbReference>
<reference evidence="3 4" key="1">
    <citation type="submission" date="2024-02" db="EMBL/GenBank/DDBJ databases">
        <authorList>
            <consortium name="ELIXIR-Norway"/>
            <consortium name="Elixir Norway"/>
        </authorList>
    </citation>
    <scope>NUCLEOTIDE SEQUENCE [LARGE SCALE GENOMIC DNA]</scope>
</reference>
<dbReference type="InterPro" id="IPR036163">
    <property type="entry name" value="HMA_dom_sf"/>
</dbReference>
<keyword evidence="1" id="KW-0479">Metal-binding</keyword>